<proteinExistence type="predicted"/>
<evidence type="ECO:0000313" key="2">
    <source>
        <dbReference type="EMBL" id="WKD48965.1"/>
    </source>
</evidence>
<gene>
    <name evidence="2" type="ORF">M8T91_13835</name>
</gene>
<dbReference type="RefSeq" id="WP_301414751.1">
    <property type="nucleotide sequence ID" value="NZ_CP098023.1"/>
</dbReference>
<keyword evidence="1" id="KW-0812">Transmembrane</keyword>
<organism evidence="2 3">
    <name type="scientific">Microbulbifer spongiae</name>
    <dbReference type="NCBI Taxonomy" id="2944933"/>
    <lineage>
        <taxon>Bacteria</taxon>
        <taxon>Pseudomonadati</taxon>
        <taxon>Pseudomonadota</taxon>
        <taxon>Gammaproteobacteria</taxon>
        <taxon>Cellvibrionales</taxon>
        <taxon>Microbulbiferaceae</taxon>
        <taxon>Microbulbifer</taxon>
    </lineage>
</organism>
<evidence type="ECO:0000256" key="1">
    <source>
        <dbReference type="SAM" id="Phobius"/>
    </source>
</evidence>
<protein>
    <submittedName>
        <fullName evidence="2">Uncharacterized protein</fullName>
    </submittedName>
</protein>
<dbReference type="EMBL" id="CP098023">
    <property type="protein sequence ID" value="WKD48965.1"/>
    <property type="molecule type" value="Genomic_DNA"/>
</dbReference>
<reference evidence="2 3" key="1">
    <citation type="submission" date="2022-05" db="EMBL/GenBank/DDBJ databases">
        <title>Microbulbifer sp. nov., isolated from sponge.</title>
        <authorList>
            <person name="Gao L."/>
        </authorList>
    </citation>
    <scope>NUCLEOTIDE SEQUENCE [LARGE SCALE GENOMIC DNA]</scope>
    <source>
        <strain evidence="2 3">MI-G</strain>
    </source>
</reference>
<keyword evidence="1" id="KW-1133">Transmembrane helix</keyword>
<sequence>MDFIYSTIRNLNILQTILIWFGHWIGRFFVVSIFLSALAAIVYQVVYAVVGIQIFSDESWPLKLIGLFDKKAAWIPATAIVATTVAMGHFRTLDLNLDNAAVENEERRRSQSNEQAKRIIG</sequence>
<name>A0ABY9EC86_9GAMM</name>
<accession>A0ABY9EC86</accession>
<evidence type="ECO:0000313" key="3">
    <source>
        <dbReference type="Proteomes" id="UP001321520"/>
    </source>
</evidence>
<dbReference type="Proteomes" id="UP001321520">
    <property type="component" value="Chromosome"/>
</dbReference>
<keyword evidence="3" id="KW-1185">Reference proteome</keyword>
<feature type="transmembrane region" description="Helical" evidence="1">
    <location>
        <begin position="72"/>
        <end position="90"/>
    </location>
</feature>
<feature type="transmembrane region" description="Helical" evidence="1">
    <location>
        <begin position="28"/>
        <end position="52"/>
    </location>
</feature>
<keyword evidence="1" id="KW-0472">Membrane</keyword>